<evidence type="ECO:0000256" key="4">
    <source>
        <dbReference type="ARBA" id="ARBA00022989"/>
    </source>
</evidence>
<dbReference type="PANTHER" id="PTHR21143">
    <property type="entry name" value="INVERTEBRATE GUSTATORY RECEPTOR"/>
    <property type="match status" value="1"/>
</dbReference>
<feature type="transmembrane region" description="Helical" evidence="8">
    <location>
        <begin position="474"/>
        <end position="491"/>
    </location>
</feature>
<feature type="transmembrane region" description="Helical" evidence="8">
    <location>
        <begin position="30"/>
        <end position="52"/>
    </location>
</feature>
<dbReference type="GO" id="GO:0005886">
    <property type="term" value="C:plasma membrane"/>
    <property type="evidence" value="ECO:0007669"/>
    <property type="project" value="UniProtKB-SubCell"/>
</dbReference>
<organism evidence="9 10">
    <name type="scientific">Polypedilum vanderplanki</name>
    <name type="common">Sleeping chironomid midge</name>
    <dbReference type="NCBI Taxonomy" id="319348"/>
    <lineage>
        <taxon>Eukaryota</taxon>
        <taxon>Metazoa</taxon>
        <taxon>Ecdysozoa</taxon>
        <taxon>Arthropoda</taxon>
        <taxon>Hexapoda</taxon>
        <taxon>Insecta</taxon>
        <taxon>Pterygota</taxon>
        <taxon>Neoptera</taxon>
        <taxon>Endopterygota</taxon>
        <taxon>Diptera</taxon>
        <taxon>Nematocera</taxon>
        <taxon>Chironomoidea</taxon>
        <taxon>Chironomidae</taxon>
        <taxon>Chironominae</taxon>
        <taxon>Polypedilum</taxon>
        <taxon>Polypedilum</taxon>
    </lineage>
</organism>
<keyword evidence="5 8" id="KW-0472">Membrane</keyword>
<feature type="transmembrane region" description="Helical" evidence="8">
    <location>
        <begin position="212"/>
        <end position="230"/>
    </location>
</feature>
<comment type="function">
    <text evidence="8">Gustatory receptor which mediates acceptance or avoidance behavior, depending on its substrates.</text>
</comment>
<feature type="transmembrane region" description="Helical" evidence="8">
    <location>
        <begin position="374"/>
        <end position="393"/>
    </location>
</feature>
<keyword evidence="6 8" id="KW-0675">Receptor</keyword>
<name>A0A9J6BHM2_POLVA</name>
<dbReference type="Pfam" id="PF08395">
    <property type="entry name" value="7tm_7"/>
    <property type="match status" value="1"/>
</dbReference>
<evidence type="ECO:0000256" key="5">
    <source>
        <dbReference type="ARBA" id="ARBA00023136"/>
    </source>
</evidence>
<accession>A0A9J6BHM2</accession>
<evidence type="ECO:0000256" key="3">
    <source>
        <dbReference type="ARBA" id="ARBA00022692"/>
    </source>
</evidence>
<dbReference type="EMBL" id="JADBJN010000004">
    <property type="protein sequence ID" value="KAG5669071.1"/>
    <property type="molecule type" value="Genomic_DNA"/>
</dbReference>
<sequence>MMIYFADMFSWICVLIFDMATMPKTTFMEFFIAFAMNVPHSIYFIGILYLIIKSAENVKNEIRKCVIELWIKINSSEEKDKGMEQLIYQMVNIPVEFTSGLIDYDWKLMFKDKKFQFYSSNFQEQLNKKLQDKVMSILISIRPLIFISKLAGLSLFTINSKTCQAAVTRLDLFAIFVTIFMHLFFNFVYWRSVLGPDIDDITNEILEVSTPLLLYVDYLINAFAIFWFFLKRRKIVELILRFAEIDENLAMEFGIKFNYKRQRNKIAVLLLATMMVATLININDFITSAGIKINSLEFYNFDIIFFLWNSLCQIIQFCCFVVGMRAIRQRFKLVGHCVNDRLNAIKILNKIHLKIAKIVQDFNEIFTPIMFMHFADIFCWLCFLIFDIVTYPWKNFFETLAMNIPHSVYMISFIIATIKTAESVKSEAKKCVAKLHDVSGEVKDKNEIFQFLIQLITMPVKFTCGLIDFDWKMLFKFISASFMYFIILMQINKSFIEK</sequence>
<dbReference type="GO" id="GO:0007635">
    <property type="term" value="P:chemosensory behavior"/>
    <property type="evidence" value="ECO:0007669"/>
    <property type="project" value="TreeGrafter"/>
</dbReference>
<dbReference type="OrthoDB" id="6478931at2759"/>
<dbReference type="GO" id="GO:0043025">
    <property type="term" value="C:neuronal cell body"/>
    <property type="evidence" value="ECO:0007669"/>
    <property type="project" value="TreeGrafter"/>
</dbReference>
<keyword evidence="7 8" id="KW-0807">Transducer</keyword>
<evidence type="ECO:0000256" key="1">
    <source>
        <dbReference type="ARBA" id="ARBA00004651"/>
    </source>
</evidence>
<evidence type="ECO:0000313" key="10">
    <source>
        <dbReference type="Proteomes" id="UP001107558"/>
    </source>
</evidence>
<evidence type="ECO:0000256" key="2">
    <source>
        <dbReference type="ARBA" id="ARBA00022475"/>
    </source>
</evidence>
<protein>
    <recommendedName>
        <fullName evidence="8">Gustatory receptor</fullName>
    </recommendedName>
</protein>
<keyword evidence="3 8" id="KW-0812">Transmembrane</keyword>
<feature type="transmembrane region" description="Helical" evidence="8">
    <location>
        <begin position="303"/>
        <end position="323"/>
    </location>
</feature>
<dbReference type="Proteomes" id="UP001107558">
    <property type="component" value="Chromosome 4"/>
</dbReference>
<comment type="caution">
    <text evidence="8">Lacks conserved residue(s) required for the propagation of feature annotation.</text>
</comment>
<dbReference type="AlphaFoldDB" id="A0A9J6BHM2"/>
<dbReference type="GO" id="GO:0008049">
    <property type="term" value="P:male courtship behavior"/>
    <property type="evidence" value="ECO:0007669"/>
    <property type="project" value="TreeGrafter"/>
</dbReference>
<evidence type="ECO:0000256" key="8">
    <source>
        <dbReference type="RuleBase" id="RU363108"/>
    </source>
</evidence>
<keyword evidence="10" id="KW-1185">Reference proteome</keyword>
<comment type="caution">
    <text evidence="9">The sequence shown here is derived from an EMBL/GenBank/DDBJ whole genome shotgun (WGS) entry which is preliminary data.</text>
</comment>
<evidence type="ECO:0000256" key="6">
    <source>
        <dbReference type="ARBA" id="ARBA00023170"/>
    </source>
</evidence>
<evidence type="ECO:0000256" key="7">
    <source>
        <dbReference type="ARBA" id="ARBA00023224"/>
    </source>
</evidence>
<feature type="transmembrane region" description="Helical" evidence="8">
    <location>
        <begin position="170"/>
        <end position="192"/>
    </location>
</feature>
<comment type="subcellular location">
    <subcellularLocation>
        <location evidence="1 8">Cell membrane</location>
        <topology evidence="1 8">Multi-pass membrane protein</topology>
    </subcellularLocation>
</comment>
<feature type="transmembrane region" description="Helical" evidence="8">
    <location>
        <begin position="266"/>
        <end position="283"/>
    </location>
</feature>
<proteinExistence type="inferred from homology"/>
<evidence type="ECO:0000313" key="9">
    <source>
        <dbReference type="EMBL" id="KAG5669071.1"/>
    </source>
</evidence>
<dbReference type="PANTHER" id="PTHR21143:SF133">
    <property type="entry name" value="GUSTATORY AND PHEROMONE RECEPTOR 32A-RELATED"/>
    <property type="match status" value="1"/>
</dbReference>
<dbReference type="GO" id="GO:0050909">
    <property type="term" value="P:sensory perception of taste"/>
    <property type="evidence" value="ECO:0007669"/>
    <property type="project" value="InterPro"/>
</dbReference>
<dbReference type="GO" id="GO:0030424">
    <property type="term" value="C:axon"/>
    <property type="evidence" value="ECO:0007669"/>
    <property type="project" value="TreeGrafter"/>
</dbReference>
<gene>
    <name evidence="9" type="ORF">PVAND_016970</name>
</gene>
<dbReference type="GO" id="GO:0007165">
    <property type="term" value="P:signal transduction"/>
    <property type="evidence" value="ECO:0007669"/>
    <property type="project" value="UniProtKB-KW"/>
</dbReference>
<keyword evidence="2 8" id="KW-1003">Cell membrane</keyword>
<feature type="transmembrane region" description="Helical" evidence="8">
    <location>
        <begin position="134"/>
        <end position="158"/>
    </location>
</feature>
<keyword evidence="4 8" id="KW-1133">Transmembrane helix</keyword>
<comment type="similarity">
    <text evidence="8">Belongs to the insect chemoreceptor superfamily. Gustatory receptor (GR) family.</text>
</comment>
<reference evidence="9" key="1">
    <citation type="submission" date="2021-03" db="EMBL/GenBank/DDBJ databases">
        <title>Chromosome level genome of the anhydrobiotic midge Polypedilum vanderplanki.</title>
        <authorList>
            <person name="Yoshida Y."/>
            <person name="Kikawada T."/>
            <person name="Gusev O."/>
        </authorList>
    </citation>
    <scope>NUCLEOTIDE SEQUENCE</scope>
    <source>
        <strain evidence="9">NIAS01</strain>
        <tissue evidence="9">Whole body or cell culture</tissue>
    </source>
</reference>
<dbReference type="InterPro" id="IPR013604">
    <property type="entry name" value="7TM_chemorcpt"/>
</dbReference>
<dbReference type="GO" id="GO:0030425">
    <property type="term" value="C:dendrite"/>
    <property type="evidence" value="ECO:0007669"/>
    <property type="project" value="TreeGrafter"/>
</dbReference>